<dbReference type="InterPro" id="IPR000101">
    <property type="entry name" value="GGT_peptidase"/>
</dbReference>
<accession>A0A0B1THP1</accession>
<dbReference type="Pfam" id="PF01019">
    <property type="entry name" value="G_glu_transpept"/>
    <property type="match status" value="1"/>
</dbReference>
<dbReference type="AlphaFoldDB" id="A0A0B1THP1"/>
<dbReference type="PANTHER" id="PTHR11686">
    <property type="entry name" value="GAMMA GLUTAMYL TRANSPEPTIDASE"/>
    <property type="match status" value="1"/>
</dbReference>
<dbReference type="PRINTS" id="PR01210">
    <property type="entry name" value="GGTRANSPTASE"/>
</dbReference>
<reference evidence="1 2" key="1">
    <citation type="submission" date="2014-03" db="EMBL/GenBank/DDBJ databases">
        <title>Draft genome of the hookworm Oesophagostomum dentatum.</title>
        <authorList>
            <person name="Mitreva M."/>
        </authorList>
    </citation>
    <scope>NUCLEOTIDE SEQUENCE [LARGE SCALE GENOMIC DNA]</scope>
    <source>
        <strain evidence="1 2">OD-Hann</strain>
    </source>
</reference>
<protein>
    <submittedName>
        <fullName evidence="1">Gamma-glutamyltranspeptidase</fullName>
    </submittedName>
</protein>
<dbReference type="EMBL" id="KN549530">
    <property type="protein sequence ID" value="KHJ97058.1"/>
    <property type="molecule type" value="Genomic_DNA"/>
</dbReference>
<dbReference type="InterPro" id="IPR029055">
    <property type="entry name" value="Ntn_hydrolases_N"/>
</dbReference>
<dbReference type="OrthoDB" id="1081007at2759"/>
<dbReference type="Proteomes" id="UP000053660">
    <property type="component" value="Unassembled WGS sequence"/>
</dbReference>
<gene>
    <name evidence="1" type="ORF">OESDEN_02975</name>
</gene>
<dbReference type="GO" id="GO:0036374">
    <property type="term" value="F:glutathione hydrolase activity"/>
    <property type="evidence" value="ECO:0007669"/>
    <property type="project" value="InterPro"/>
</dbReference>
<sequence length="196" mass="21813">MYEGRWNDSRTGWRAVAVPGELHGLWTEFENYGSKKVTWRSLVQPTIELLEEGFPTSHALAKALAGKADYIASESTMKAFINPKTGKVYRAGEQIKTRTLLLKTLRRLSNSSNPIQEFYEGDMAREMAAEFKRYGGILTEEDFASYRSLLVPSSDVIYTHLRNGRIICGPPPPSASAVTQAILNVMDGYVSSGQKS</sequence>
<dbReference type="PANTHER" id="PTHR11686:SF69">
    <property type="entry name" value="GAMMA-GLUTAMYLTRANSPEPTIDASE 1"/>
    <property type="match status" value="1"/>
</dbReference>
<proteinExistence type="predicted"/>
<keyword evidence="2" id="KW-1185">Reference proteome</keyword>
<dbReference type="GO" id="GO:0006751">
    <property type="term" value="P:glutathione catabolic process"/>
    <property type="evidence" value="ECO:0007669"/>
    <property type="project" value="InterPro"/>
</dbReference>
<evidence type="ECO:0000313" key="1">
    <source>
        <dbReference type="EMBL" id="KHJ97058.1"/>
    </source>
</evidence>
<organism evidence="1 2">
    <name type="scientific">Oesophagostomum dentatum</name>
    <name type="common">Nodular worm</name>
    <dbReference type="NCBI Taxonomy" id="61180"/>
    <lineage>
        <taxon>Eukaryota</taxon>
        <taxon>Metazoa</taxon>
        <taxon>Ecdysozoa</taxon>
        <taxon>Nematoda</taxon>
        <taxon>Chromadorea</taxon>
        <taxon>Rhabditida</taxon>
        <taxon>Rhabditina</taxon>
        <taxon>Rhabditomorpha</taxon>
        <taxon>Strongyloidea</taxon>
        <taxon>Strongylidae</taxon>
        <taxon>Oesophagostomum</taxon>
    </lineage>
</organism>
<dbReference type="SUPFAM" id="SSF56235">
    <property type="entry name" value="N-terminal nucleophile aminohydrolases (Ntn hydrolases)"/>
    <property type="match status" value="1"/>
</dbReference>
<evidence type="ECO:0000313" key="2">
    <source>
        <dbReference type="Proteomes" id="UP000053660"/>
    </source>
</evidence>
<dbReference type="GO" id="GO:0005886">
    <property type="term" value="C:plasma membrane"/>
    <property type="evidence" value="ECO:0007669"/>
    <property type="project" value="TreeGrafter"/>
</dbReference>
<name>A0A0B1THP1_OESDE</name>